<reference evidence="1 2" key="1">
    <citation type="journal article" date="2015" name="Nature">
        <title>rRNA introns, odd ribosomes, and small enigmatic genomes across a large radiation of phyla.</title>
        <authorList>
            <person name="Brown C.T."/>
            <person name="Hug L.A."/>
            <person name="Thomas B.C."/>
            <person name="Sharon I."/>
            <person name="Castelle C.J."/>
            <person name="Singh A."/>
            <person name="Wilkins M.J."/>
            <person name="Williams K.H."/>
            <person name="Banfield J.F."/>
        </authorList>
    </citation>
    <scope>NUCLEOTIDE SEQUENCE [LARGE SCALE GENOMIC DNA]</scope>
</reference>
<evidence type="ECO:0000313" key="1">
    <source>
        <dbReference type="EMBL" id="KKU57541.1"/>
    </source>
</evidence>
<dbReference type="EMBL" id="LCNN01000009">
    <property type="protein sequence ID" value="KKU57541.1"/>
    <property type="molecule type" value="Genomic_DNA"/>
</dbReference>
<dbReference type="AlphaFoldDB" id="A0A0G1RK81"/>
<name>A0A0G1RK81_UNCKA</name>
<gene>
    <name evidence="1" type="ORF">UX79_C0009G0006</name>
</gene>
<accession>A0A0G1RK81</accession>
<proteinExistence type="predicted"/>
<sequence length="55" mass="6327">MHITNTDILKKVVGAHVEYISKANQIRIGLIAELRKLRKLDDEGRIEELRSSVKK</sequence>
<protein>
    <submittedName>
        <fullName evidence="1">Uncharacterized protein</fullName>
    </submittedName>
</protein>
<organism evidence="1 2">
    <name type="scientific">candidate division WWE3 bacterium GW2011_GWB1_47_11</name>
    <dbReference type="NCBI Taxonomy" id="1619117"/>
    <lineage>
        <taxon>Bacteria</taxon>
        <taxon>Katanobacteria</taxon>
    </lineage>
</organism>
<comment type="caution">
    <text evidence="1">The sequence shown here is derived from an EMBL/GenBank/DDBJ whole genome shotgun (WGS) entry which is preliminary data.</text>
</comment>
<evidence type="ECO:0000313" key="2">
    <source>
        <dbReference type="Proteomes" id="UP000034684"/>
    </source>
</evidence>
<dbReference type="Proteomes" id="UP000034684">
    <property type="component" value="Unassembled WGS sequence"/>
</dbReference>